<evidence type="ECO:0000313" key="5">
    <source>
        <dbReference type="Proteomes" id="UP001549099"/>
    </source>
</evidence>
<dbReference type="InterPro" id="IPR002938">
    <property type="entry name" value="FAD-bd"/>
</dbReference>
<accession>A0ABV2G812</accession>
<comment type="caution">
    <text evidence="4">The sequence shown here is derived from an EMBL/GenBank/DDBJ whole genome shotgun (WGS) entry which is preliminary data.</text>
</comment>
<organism evidence="4 5">
    <name type="scientific">Bhargavaea ullalensis</name>
    <dbReference type="NCBI Taxonomy" id="1265685"/>
    <lineage>
        <taxon>Bacteria</taxon>
        <taxon>Bacillati</taxon>
        <taxon>Bacillota</taxon>
        <taxon>Bacilli</taxon>
        <taxon>Bacillales</taxon>
        <taxon>Caryophanaceae</taxon>
        <taxon>Bhargavaea</taxon>
    </lineage>
</organism>
<name>A0ABV2G812_9BACL</name>
<dbReference type="Gene3D" id="3.50.50.60">
    <property type="entry name" value="FAD/NAD(P)-binding domain"/>
    <property type="match status" value="2"/>
</dbReference>
<dbReference type="Proteomes" id="UP001549099">
    <property type="component" value="Unassembled WGS sequence"/>
</dbReference>
<gene>
    <name evidence="4" type="ORF">ABID49_000258</name>
</gene>
<evidence type="ECO:0000256" key="1">
    <source>
        <dbReference type="ARBA" id="ARBA00023002"/>
    </source>
</evidence>
<dbReference type="SUPFAM" id="SSF51905">
    <property type="entry name" value="FAD/NAD(P)-binding domain"/>
    <property type="match status" value="1"/>
</dbReference>
<keyword evidence="5" id="KW-1185">Reference proteome</keyword>
<dbReference type="InterPro" id="IPR036188">
    <property type="entry name" value="FAD/NAD-bd_sf"/>
</dbReference>
<evidence type="ECO:0000259" key="3">
    <source>
        <dbReference type="Pfam" id="PF01494"/>
    </source>
</evidence>
<reference evidence="4 5" key="1">
    <citation type="submission" date="2024-06" db="EMBL/GenBank/DDBJ databases">
        <title>Genomic Encyclopedia of Type Strains, Phase IV (KMG-IV): sequencing the most valuable type-strain genomes for metagenomic binning, comparative biology and taxonomic classification.</title>
        <authorList>
            <person name="Goeker M."/>
        </authorList>
    </citation>
    <scope>NUCLEOTIDE SEQUENCE [LARGE SCALE GENOMIC DNA]</scope>
    <source>
        <strain evidence="4 5">DSM 26128</strain>
    </source>
</reference>
<dbReference type="PANTHER" id="PTHR13789:SF309">
    <property type="entry name" value="PUTATIVE (AFU_ORTHOLOGUE AFUA_6G14510)-RELATED"/>
    <property type="match status" value="1"/>
</dbReference>
<protein>
    <submittedName>
        <fullName evidence="4">2-polyprenyl-6-methoxyphenol hydroxylase-like FAD-dependent oxidoreductase</fullName>
    </submittedName>
</protein>
<evidence type="ECO:0000313" key="4">
    <source>
        <dbReference type="EMBL" id="MET3574382.1"/>
    </source>
</evidence>
<dbReference type="PANTHER" id="PTHR13789">
    <property type="entry name" value="MONOOXYGENASE"/>
    <property type="match status" value="1"/>
</dbReference>
<dbReference type="SUPFAM" id="SSF54373">
    <property type="entry name" value="FAD-linked reductases, C-terminal domain"/>
    <property type="match status" value="1"/>
</dbReference>
<dbReference type="RefSeq" id="WP_354194502.1">
    <property type="nucleotide sequence ID" value="NZ_JBEPLW010000001.1"/>
</dbReference>
<sequence length="369" mass="39723">MKQTITENMNGTAVIVGASLSGLMAGIALAQENIQVTILDKVGENRPGGSGLRADGGTFGVSKTEKILKNLVSDGKSKVLLWSAIENRLRQEAKSDPRIRLQYHKRVLTVGQDEEAAWAVVEDGGMFKGDVLIGADGHGSRVRASVAPDHTEAEYAGYMAWITSIGEDELPAAMKPAGRSGKVDMFGADGGFKFGSVLETDGTGGQPVDRRVGCTWYDNTRSGLLRRLGCVEGSVVHRTLQGKEIPDEFLDVLADEVSGQFPEPWRTAALRSIRDRTVIGIPIKEYVPDRLARGRITIVGDAAHVPAPITASGFNESLQDVVTLGKCASKGIRGQKSAEALARYEALRLETVRRMVLSGRSYSRAYGRP</sequence>
<dbReference type="InterPro" id="IPR050493">
    <property type="entry name" value="FAD-dep_Monooxygenase_BioMet"/>
</dbReference>
<keyword evidence="1" id="KW-0560">Oxidoreductase</keyword>
<dbReference type="PRINTS" id="PR00420">
    <property type="entry name" value="RNGMNOXGNASE"/>
</dbReference>
<keyword evidence="2" id="KW-0503">Monooxygenase</keyword>
<feature type="domain" description="FAD-binding" evidence="3">
    <location>
        <begin position="282"/>
        <end position="356"/>
    </location>
</feature>
<dbReference type="EMBL" id="JBEPLW010000001">
    <property type="protein sequence ID" value="MET3574382.1"/>
    <property type="molecule type" value="Genomic_DNA"/>
</dbReference>
<proteinExistence type="predicted"/>
<evidence type="ECO:0000256" key="2">
    <source>
        <dbReference type="ARBA" id="ARBA00023033"/>
    </source>
</evidence>
<dbReference type="Pfam" id="PF01494">
    <property type="entry name" value="FAD_binding_3"/>
    <property type="match status" value="1"/>
</dbReference>